<evidence type="ECO:0000256" key="3">
    <source>
        <dbReference type="ARBA" id="ARBA00022801"/>
    </source>
</evidence>
<feature type="active site" description="Proton acceptor" evidence="5">
    <location>
        <position position="50"/>
    </location>
</feature>
<keyword evidence="3 7" id="KW-0378">Hydrolase</keyword>
<dbReference type="GO" id="GO:0005975">
    <property type="term" value="P:carbohydrate metabolic process"/>
    <property type="evidence" value="ECO:0007669"/>
    <property type="project" value="InterPro"/>
</dbReference>
<dbReference type="SUPFAM" id="SSF75005">
    <property type="entry name" value="Arabinanase/levansucrase/invertase"/>
    <property type="match status" value="1"/>
</dbReference>
<evidence type="ECO:0000256" key="1">
    <source>
        <dbReference type="ARBA" id="ARBA00004834"/>
    </source>
</evidence>
<accession>A0A7X6MVQ0</accession>
<sequence>MPRKDGEFLNKKRLVLFCLPLCMLAGCKSQVEPVKQQLQDPKFENVSVHDPSIIQSDDEFYIVGSHAMLAKSADLIKWQQLANSVSTDMLFEDIREELKEEFAYAKTNTLWASDLVQFKNGKYYLYYCLCVGDSPLSVLGVAVADSVDGPFKKVESFLYSGTSPQFGKIYDATKHPNVIDPHVFYDNDEKLWMVYGSYSGGIFILELDEATGLPKEGQGYGKHLLGGNHSRIEAPYIQYNKDTGYYYLFTSFGGLTADGGYQIRVARSKAPDGPYEDMEGNPMASVKGAVGTVFDDFSIQDYGVKLIGNFSYEPDDGLTNAGYISPGHNSTYYDEETDNYYVIFHTRFLNAGEMHEVRVHQMYFTEDGWPVLAPLRYSGEAIDRYQINQVATSYRLLAFDKEITADFIEPQFVQLGRNGKLTGDLSGDWQISSDNITEDSSIKIEGVTYRGKFVSNWDEQQEKQVMTFTGISDKGIPLFMIEEKEK</sequence>
<dbReference type="InterPro" id="IPR032291">
    <property type="entry name" value="Abn2_C"/>
</dbReference>
<dbReference type="PROSITE" id="PS51257">
    <property type="entry name" value="PROKAR_LIPOPROTEIN"/>
    <property type="match status" value="1"/>
</dbReference>
<keyword evidence="10" id="KW-1185">Reference proteome</keyword>
<dbReference type="PANTHER" id="PTHR43301">
    <property type="entry name" value="ARABINAN ENDO-1,5-ALPHA-L-ARABINOSIDASE"/>
    <property type="match status" value="1"/>
</dbReference>
<evidence type="ECO:0000313" key="10">
    <source>
        <dbReference type="Proteomes" id="UP000522720"/>
    </source>
</evidence>
<feature type="active site" description="Proton donor" evidence="5">
    <location>
        <position position="233"/>
    </location>
</feature>
<organism evidence="9 10">
    <name type="scientific">Streptococcus ovuberis</name>
    <dbReference type="NCBI Taxonomy" id="1936207"/>
    <lineage>
        <taxon>Bacteria</taxon>
        <taxon>Bacillati</taxon>
        <taxon>Bacillota</taxon>
        <taxon>Bacilli</taxon>
        <taxon>Lactobacillales</taxon>
        <taxon>Streptococcaceae</taxon>
        <taxon>Streptococcus</taxon>
    </lineage>
</organism>
<keyword evidence="4 7" id="KW-0326">Glycosidase</keyword>
<dbReference type="InterPro" id="IPR023296">
    <property type="entry name" value="Glyco_hydro_beta-prop_sf"/>
</dbReference>
<proteinExistence type="inferred from homology"/>
<evidence type="ECO:0000313" key="9">
    <source>
        <dbReference type="EMBL" id="NKZ19290.1"/>
    </source>
</evidence>
<feature type="site" description="Important for catalytic activity, responsible for pKa modulation of the active site Glu and correct orientation of both the proton donor and substrate" evidence="6">
    <location>
        <position position="180"/>
    </location>
</feature>
<dbReference type="Pfam" id="PF16369">
    <property type="entry name" value="GH43_C"/>
    <property type="match status" value="1"/>
</dbReference>
<protein>
    <submittedName>
        <fullName evidence="9">Glycoside hydrolase family 43 protein</fullName>
    </submittedName>
</protein>
<comment type="caution">
    <text evidence="9">The sequence shown here is derived from an EMBL/GenBank/DDBJ whole genome shotgun (WGS) entry which is preliminary data.</text>
</comment>
<gene>
    <name evidence="9" type="ORF">HF992_00220</name>
</gene>
<evidence type="ECO:0000259" key="8">
    <source>
        <dbReference type="Pfam" id="PF16369"/>
    </source>
</evidence>
<feature type="domain" description="Extracellular endo-alpha-(1-&gt;5)-L-arabinanase C-terminal" evidence="8">
    <location>
        <begin position="374"/>
        <end position="479"/>
    </location>
</feature>
<dbReference type="EMBL" id="JAAXPR010000001">
    <property type="protein sequence ID" value="NKZ19290.1"/>
    <property type="molecule type" value="Genomic_DNA"/>
</dbReference>
<dbReference type="Pfam" id="PF04616">
    <property type="entry name" value="Glyco_hydro_43"/>
    <property type="match status" value="1"/>
</dbReference>
<evidence type="ECO:0000256" key="4">
    <source>
        <dbReference type="ARBA" id="ARBA00023295"/>
    </source>
</evidence>
<reference evidence="9 10" key="1">
    <citation type="submission" date="2020-04" db="EMBL/GenBank/DDBJ databases">
        <title>MicrobeNet Type strains.</title>
        <authorList>
            <person name="Nicholson A.C."/>
        </authorList>
    </citation>
    <scope>NUCLEOTIDE SEQUENCE [LARGE SCALE GENOMIC DNA]</scope>
    <source>
        <strain evidence="9 10">CCUG 69612</strain>
    </source>
</reference>
<evidence type="ECO:0000256" key="2">
    <source>
        <dbReference type="ARBA" id="ARBA00009865"/>
    </source>
</evidence>
<evidence type="ECO:0000256" key="7">
    <source>
        <dbReference type="RuleBase" id="RU361187"/>
    </source>
</evidence>
<dbReference type="GO" id="GO:0004553">
    <property type="term" value="F:hydrolase activity, hydrolyzing O-glycosyl compounds"/>
    <property type="evidence" value="ECO:0007669"/>
    <property type="project" value="InterPro"/>
</dbReference>
<evidence type="ECO:0000256" key="5">
    <source>
        <dbReference type="PIRSR" id="PIRSR606710-1"/>
    </source>
</evidence>
<dbReference type="PANTHER" id="PTHR43301:SF3">
    <property type="entry name" value="ARABINAN ENDO-1,5-ALPHA-L-ARABINOSIDASE A-RELATED"/>
    <property type="match status" value="1"/>
</dbReference>
<dbReference type="AlphaFoldDB" id="A0A7X6MVQ0"/>
<comment type="pathway">
    <text evidence="1">Glycan metabolism; L-arabinan degradation.</text>
</comment>
<dbReference type="Gene3D" id="2.115.10.20">
    <property type="entry name" value="Glycosyl hydrolase domain, family 43"/>
    <property type="match status" value="1"/>
</dbReference>
<dbReference type="Proteomes" id="UP000522720">
    <property type="component" value="Unassembled WGS sequence"/>
</dbReference>
<name>A0A7X6MVQ0_9STRE</name>
<dbReference type="Gene3D" id="2.40.128.10">
    <property type="match status" value="1"/>
</dbReference>
<evidence type="ECO:0000256" key="6">
    <source>
        <dbReference type="PIRSR" id="PIRSR606710-2"/>
    </source>
</evidence>
<dbReference type="InterPro" id="IPR050727">
    <property type="entry name" value="GH43_arabinanases"/>
</dbReference>
<comment type="similarity">
    <text evidence="2 7">Belongs to the glycosyl hydrolase 43 family.</text>
</comment>
<dbReference type="InterPro" id="IPR006710">
    <property type="entry name" value="Glyco_hydro_43"/>
</dbReference>